<evidence type="ECO:0000256" key="2">
    <source>
        <dbReference type="ARBA" id="ARBA00022475"/>
    </source>
</evidence>
<dbReference type="Pfam" id="PF03176">
    <property type="entry name" value="MMPL"/>
    <property type="match status" value="2"/>
</dbReference>
<keyword evidence="4 7" id="KW-1133">Transmembrane helix</keyword>
<feature type="transmembrane region" description="Helical" evidence="7">
    <location>
        <begin position="193"/>
        <end position="209"/>
    </location>
</feature>
<dbReference type="PANTHER" id="PTHR33406">
    <property type="entry name" value="MEMBRANE PROTEIN MJ1562-RELATED"/>
    <property type="match status" value="1"/>
</dbReference>
<keyword evidence="10" id="KW-1185">Reference proteome</keyword>
<sequence length="731" mass="80181">MALSTLSEFYQKHSGKLLLLTLLSFPLLFVKAQTLPANNDIETWLPRDSEVRSNYEEFKRDFGVEELIVVGIENTSKDDVLVEAVCERLERLDSVRKCWSPGRMQAIMTSFGVDDVEAESRLKGLTLSQDGRLVGLICLLSPEGYGDRAKTVDAVTGVLEYCQLRGDQVRLAGAPVIVTELDRLGSEEENQKFFFITLLVCWGLLAYTTRQWQLSLALLGLTIWAIQLTLAGIHVAGGEMNFILSALSVMVMIFTLAVSIHFMHYYTAALEDDDPLGQALKTAWKPCCLATLTTTIGLVSLAVSDILPVNQFGYAAAWGSVVALITGLGLTPALMTIWPPQAQSEEQGAAIISRLGDWISTHSKVVSAATVTMIMATCVGLMSIETKIDPLDFLPKNSKVLTDAQRVEAQLTNIDSIEAVVEFRNNDLPFTQRLEKVREIEAVIAGHPAVRHTISSASFFPSEMPQNPFTLGRLLKRAESQREHNEYIADGERLWRISARISTSEGLSQHEIFEQLQARAEGLPVRFTGIAPMLNHAQQEIFRGFHESFLMAFLIITGVMVVSLRSWKTAMVAMIPNLTPICIVYGILGWVGMPVDIGMMMSGSIALGIAVDGTFHFLVHYQTQFNRGVSSSQASCEALRQTGVPIFKAALISSIGMLALTLSSFAPTARFGLLMCSLLIAALVGDLVLLPALLCLRPSRLRQQESEKAELAGPHRLPTTPEPAVLADRVA</sequence>
<evidence type="ECO:0000259" key="8">
    <source>
        <dbReference type="Pfam" id="PF03176"/>
    </source>
</evidence>
<feature type="transmembrane region" description="Helical" evidence="7">
    <location>
        <begin position="573"/>
        <end position="593"/>
    </location>
</feature>
<dbReference type="PANTHER" id="PTHR33406:SF12">
    <property type="entry name" value="BLR2997 PROTEIN"/>
    <property type="match status" value="1"/>
</dbReference>
<reference evidence="9 10" key="1">
    <citation type="submission" date="2019-02" db="EMBL/GenBank/DDBJ databases">
        <title>Deep-cultivation of Planctomycetes and their phenomic and genomic characterization uncovers novel biology.</title>
        <authorList>
            <person name="Wiegand S."/>
            <person name="Jogler M."/>
            <person name="Boedeker C."/>
            <person name="Pinto D."/>
            <person name="Vollmers J."/>
            <person name="Rivas-Marin E."/>
            <person name="Kohn T."/>
            <person name="Peeters S.H."/>
            <person name="Heuer A."/>
            <person name="Rast P."/>
            <person name="Oberbeckmann S."/>
            <person name="Bunk B."/>
            <person name="Jeske O."/>
            <person name="Meyerdierks A."/>
            <person name="Storesund J.E."/>
            <person name="Kallscheuer N."/>
            <person name="Luecker S."/>
            <person name="Lage O.M."/>
            <person name="Pohl T."/>
            <person name="Merkel B.J."/>
            <person name="Hornburger P."/>
            <person name="Mueller R.-W."/>
            <person name="Bruemmer F."/>
            <person name="Labrenz M."/>
            <person name="Spormann A.M."/>
            <person name="Op den Camp H."/>
            <person name="Overmann J."/>
            <person name="Amann R."/>
            <person name="Jetten M.S.M."/>
            <person name="Mascher T."/>
            <person name="Medema M.H."/>
            <person name="Devos D.P."/>
            <person name="Kaster A.-K."/>
            <person name="Ovreas L."/>
            <person name="Rohde M."/>
            <person name="Galperin M.Y."/>
            <person name="Jogler C."/>
        </authorList>
    </citation>
    <scope>NUCLEOTIDE SEQUENCE [LARGE SCALE GENOMIC DNA]</scope>
    <source>
        <strain evidence="9 10">Mal52</strain>
    </source>
</reference>
<evidence type="ECO:0000313" key="9">
    <source>
        <dbReference type="EMBL" id="QDU44168.1"/>
    </source>
</evidence>
<evidence type="ECO:0000256" key="5">
    <source>
        <dbReference type="ARBA" id="ARBA00023136"/>
    </source>
</evidence>
<feature type="transmembrane region" description="Helical" evidence="7">
    <location>
        <begin position="283"/>
        <end position="303"/>
    </location>
</feature>
<gene>
    <name evidence="9" type="ORF">Mal52_26460</name>
</gene>
<feature type="transmembrane region" description="Helical" evidence="7">
    <location>
        <begin position="242"/>
        <end position="262"/>
    </location>
</feature>
<accession>A0A517ZNX0</accession>
<comment type="subcellular location">
    <subcellularLocation>
        <location evidence="1">Cell membrane</location>
        <topology evidence="1">Multi-pass membrane protein</topology>
    </subcellularLocation>
</comment>
<feature type="transmembrane region" description="Helical" evidence="7">
    <location>
        <begin position="671"/>
        <end position="696"/>
    </location>
</feature>
<feature type="transmembrane region" description="Helical" evidence="7">
    <location>
        <begin position="549"/>
        <end position="567"/>
    </location>
</feature>
<dbReference type="KEGG" id="sdyn:Mal52_26460"/>
<dbReference type="Gene3D" id="1.20.1640.10">
    <property type="entry name" value="Multidrug efflux transporter AcrB transmembrane domain"/>
    <property type="match status" value="2"/>
</dbReference>
<dbReference type="InterPro" id="IPR004869">
    <property type="entry name" value="MMPL_dom"/>
</dbReference>
<evidence type="ECO:0000256" key="7">
    <source>
        <dbReference type="SAM" id="Phobius"/>
    </source>
</evidence>
<dbReference type="AlphaFoldDB" id="A0A517ZNX0"/>
<dbReference type="EMBL" id="CP036276">
    <property type="protein sequence ID" value="QDU44168.1"/>
    <property type="molecule type" value="Genomic_DNA"/>
</dbReference>
<keyword evidence="2" id="KW-1003">Cell membrane</keyword>
<feature type="transmembrane region" description="Helical" evidence="7">
    <location>
        <begin position="216"/>
        <end position="236"/>
    </location>
</feature>
<name>A0A517ZNX0_9PLAN</name>
<evidence type="ECO:0000256" key="1">
    <source>
        <dbReference type="ARBA" id="ARBA00004651"/>
    </source>
</evidence>
<dbReference type="Proteomes" id="UP000319383">
    <property type="component" value="Chromosome"/>
</dbReference>
<dbReference type="SUPFAM" id="SSF82866">
    <property type="entry name" value="Multidrug efflux transporter AcrB transmembrane domain"/>
    <property type="match status" value="2"/>
</dbReference>
<dbReference type="GO" id="GO:0005886">
    <property type="term" value="C:plasma membrane"/>
    <property type="evidence" value="ECO:0007669"/>
    <property type="project" value="UniProtKB-SubCell"/>
</dbReference>
<dbReference type="InterPro" id="IPR050545">
    <property type="entry name" value="Mycobact_MmpL"/>
</dbReference>
<keyword evidence="3 7" id="KW-0812">Transmembrane</keyword>
<feature type="region of interest" description="Disordered" evidence="6">
    <location>
        <begin position="707"/>
        <end position="731"/>
    </location>
</feature>
<proteinExistence type="predicted"/>
<protein>
    <submittedName>
        <fullName evidence="9">MMPL family protein</fullName>
    </submittedName>
</protein>
<evidence type="ECO:0000256" key="4">
    <source>
        <dbReference type="ARBA" id="ARBA00022989"/>
    </source>
</evidence>
<evidence type="ECO:0000313" key="10">
    <source>
        <dbReference type="Proteomes" id="UP000319383"/>
    </source>
</evidence>
<evidence type="ECO:0000256" key="3">
    <source>
        <dbReference type="ARBA" id="ARBA00022692"/>
    </source>
</evidence>
<feature type="transmembrane region" description="Helical" evidence="7">
    <location>
        <begin position="646"/>
        <end position="665"/>
    </location>
</feature>
<feature type="domain" description="Membrane transport protein MMPL" evidence="8">
    <location>
        <begin position="517"/>
        <end position="697"/>
    </location>
</feature>
<organism evidence="9 10">
    <name type="scientific">Symmachiella dynata</name>
    <dbReference type="NCBI Taxonomy" id="2527995"/>
    <lineage>
        <taxon>Bacteria</taxon>
        <taxon>Pseudomonadati</taxon>
        <taxon>Planctomycetota</taxon>
        <taxon>Planctomycetia</taxon>
        <taxon>Planctomycetales</taxon>
        <taxon>Planctomycetaceae</taxon>
        <taxon>Symmachiella</taxon>
    </lineage>
</organism>
<feature type="transmembrane region" description="Helical" evidence="7">
    <location>
        <begin position="315"/>
        <end position="338"/>
    </location>
</feature>
<evidence type="ECO:0000256" key="6">
    <source>
        <dbReference type="SAM" id="MobiDB-lite"/>
    </source>
</evidence>
<feature type="domain" description="Membrane transport protein MMPL" evidence="8">
    <location>
        <begin position="119"/>
        <end position="338"/>
    </location>
</feature>
<keyword evidence="5 7" id="KW-0472">Membrane</keyword>